<dbReference type="KEGG" id="nps:KRR39_12580"/>
<feature type="domain" description="Methyltransferase type 11" evidence="1">
    <location>
        <begin position="58"/>
        <end position="113"/>
    </location>
</feature>
<reference evidence="2" key="1">
    <citation type="submission" date="2021-06" db="EMBL/GenBank/DDBJ databases">
        <title>Complete genome sequence of Nocardioides sp. G188.</title>
        <authorList>
            <person name="Im W.-T."/>
        </authorList>
    </citation>
    <scope>NUCLEOTIDE SEQUENCE</scope>
    <source>
        <strain evidence="2">G188</strain>
    </source>
</reference>
<dbReference type="AlphaFoldDB" id="A0A975SV91"/>
<dbReference type="GO" id="GO:0032259">
    <property type="term" value="P:methylation"/>
    <property type="evidence" value="ECO:0007669"/>
    <property type="project" value="UniProtKB-KW"/>
</dbReference>
<dbReference type="Pfam" id="PF08241">
    <property type="entry name" value="Methyltransf_11"/>
    <property type="match status" value="1"/>
</dbReference>
<name>A0A975SV91_9ACTN</name>
<dbReference type="GO" id="GO:0008757">
    <property type="term" value="F:S-adenosylmethionine-dependent methyltransferase activity"/>
    <property type="evidence" value="ECO:0007669"/>
    <property type="project" value="InterPro"/>
</dbReference>
<dbReference type="Proteomes" id="UP000683575">
    <property type="component" value="Chromosome"/>
</dbReference>
<proteinExistence type="predicted"/>
<keyword evidence="3" id="KW-1185">Reference proteome</keyword>
<keyword evidence="2" id="KW-0808">Transferase</keyword>
<keyword evidence="2" id="KW-0489">Methyltransferase</keyword>
<evidence type="ECO:0000313" key="2">
    <source>
        <dbReference type="EMBL" id="QWZ06432.1"/>
    </source>
</evidence>
<protein>
    <submittedName>
        <fullName evidence="2">Methyltransferase domain-containing protein</fullName>
    </submittedName>
</protein>
<dbReference type="EMBL" id="CP077062">
    <property type="protein sequence ID" value="QWZ06432.1"/>
    <property type="molecule type" value="Genomic_DNA"/>
</dbReference>
<dbReference type="RefSeq" id="WP_216937345.1">
    <property type="nucleotide sequence ID" value="NZ_CP077062.1"/>
</dbReference>
<evidence type="ECO:0000259" key="1">
    <source>
        <dbReference type="Pfam" id="PF08241"/>
    </source>
</evidence>
<accession>A0A975SV91</accession>
<sequence length="208" mass="24010">MPNPLIQRRMHRIVRRAGIRPQRALEVGGYVGANSLLRSREIRGAERWCINLVEQPTDTGIRHVVGSSNDMHMFKDNSFDLVMSCAVHEHDRKFWLSIAEMHRVLKPGGLLVVCVPGFAKRPEDQGAATATYRVHYRFDYYRFSRRAVREVFFEGFERVRVRAVLDPPRMIGHGFKPISRRQAAVLAARERLGRVGARLPRRNMRASH</sequence>
<dbReference type="InterPro" id="IPR013216">
    <property type="entry name" value="Methyltransf_11"/>
</dbReference>
<gene>
    <name evidence="2" type="ORF">KRR39_12580</name>
</gene>
<organism evidence="2 3">
    <name type="scientific">Nocardioides panacis</name>
    <dbReference type="NCBI Taxonomy" id="2849501"/>
    <lineage>
        <taxon>Bacteria</taxon>
        <taxon>Bacillati</taxon>
        <taxon>Actinomycetota</taxon>
        <taxon>Actinomycetes</taxon>
        <taxon>Propionibacteriales</taxon>
        <taxon>Nocardioidaceae</taxon>
        <taxon>Nocardioides</taxon>
    </lineage>
</organism>
<dbReference type="CDD" id="cd02440">
    <property type="entry name" value="AdoMet_MTases"/>
    <property type="match status" value="1"/>
</dbReference>
<evidence type="ECO:0000313" key="3">
    <source>
        <dbReference type="Proteomes" id="UP000683575"/>
    </source>
</evidence>